<comment type="caution">
    <text evidence="1">The sequence shown here is derived from an EMBL/GenBank/DDBJ whole genome shotgun (WGS) entry which is preliminary data.</text>
</comment>
<organism evidence="1 2">
    <name type="scientific">Photobacterium leiognathi subsp. mandapamensis</name>
    <name type="common">Photobacterium mandapamensis</name>
    <dbReference type="NCBI Taxonomy" id="48408"/>
    <lineage>
        <taxon>Bacteria</taxon>
        <taxon>Pseudomonadati</taxon>
        <taxon>Pseudomonadota</taxon>
        <taxon>Gammaproteobacteria</taxon>
        <taxon>Vibrionales</taxon>
        <taxon>Vibrionaceae</taxon>
        <taxon>Photobacterium</taxon>
    </lineage>
</organism>
<protein>
    <submittedName>
        <fullName evidence="1">Uncharacterized protein</fullName>
    </submittedName>
</protein>
<name>A0A2T3KWL4_PHOLD</name>
<sequence>MAIKFQFFTLNNNRKQFTFLDMSSTTFLKEKETLLSQGFEVLDDVIYAETSEEAVEHYKSNYIYVLEEYNRASNPFYIVLSIIESIRDYFKRK</sequence>
<proteinExistence type="predicted"/>
<evidence type="ECO:0000313" key="2">
    <source>
        <dbReference type="Proteomes" id="UP000240530"/>
    </source>
</evidence>
<dbReference type="EMBL" id="PYNS01000005">
    <property type="protein sequence ID" value="PSV11769.1"/>
    <property type="molecule type" value="Genomic_DNA"/>
</dbReference>
<dbReference type="RefSeq" id="WP_107184693.1">
    <property type="nucleotide sequence ID" value="NZ_JAWQGC010000001.1"/>
</dbReference>
<gene>
    <name evidence="1" type="ORF">C0W93_07735</name>
</gene>
<dbReference type="Proteomes" id="UP000240530">
    <property type="component" value="Unassembled WGS sequence"/>
</dbReference>
<accession>A0A2T3KWL4</accession>
<reference evidence="1 2" key="1">
    <citation type="submission" date="2018-03" db="EMBL/GenBank/DDBJ databases">
        <title>Whole genome sequencing of Histamine producing bacteria.</title>
        <authorList>
            <person name="Butler K."/>
        </authorList>
    </citation>
    <scope>NUCLEOTIDE SEQUENCE [LARGE SCALE GENOMIC DNA]</scope>
    <source>
        <strain evidence="1 2">Res.4.1</strain>
    </source>
</reference>
<dbReference type="AlphaFoldDB" id="A0A2T3KWL4"/>
<evidence type="ECO:0000313" key="1">
    <source>
        <dbReference type="EMBL" id="PSV11769.1"/>
    </source>
</evidence>